<evidence type="ECO:0000313" key="2">
    <source>
        <dbReference type="Proteomes" id="UP000002774"/>
    </source>
</evidence>
<dbReference type="RefSeq" id="WP_008504166.1">
    <property type="nucleotide sequence ID" value="NZ_CM001403.1"/>
</dbReference>
<dbReference type="EMBL" id="CM001403">
    <property type="protein sequence ID" value="EHQ24621.1"/>
    <property type="molecule type" value="Genomic_DNA"/>
</dbReference>
<sequence length="274" mass="31900">MEKMIRELQEEMQAGLAGLAFENPVKQAREAVEVVFAVIFKLKDLALSYTFADKDELIRFHKEFKPLFVSELYYYLQRYRLESERPEPLKLQKEHLGKMIKRAGNWFDDHKAYIKYVRSGRTDRDAEFYLPGYQDKLYTPIFSFDRDPAFCSARGQEAALLLANRRLLAEWGKELAALKKSSGGFLGLPKLKWTFKAIDLVELIYGLYLTGAINNGKAELKDIAETFQQIFDVKLDNYSFTFTQSIHYRKSGSIRFLREMIEAILKKLDELDGK</sequence>
<evidence type="ECO:0000313" key="1">
    <source>
        <dbReference type="EMBL" id="EHQ24621.1"/>
    </source>
</evidence>
<protein>
    <submittedName>
        <fullName evidence="1">Tetracycline regulation of excision, RteC</fullName>
    </submittedName>
</protein>
<dbReference type="AlphaFoldDB" id="H1XZ36"/>
<dbReference type="OrthoDB" id="790983at2"/>
<keyword evidence="2" id="KW-1185">Reference proteome</keyword>
<proteinExistence type="predicted"/>
<reference evidence="1" key="1">
    <citation type="submission" date="2011-09" db="EMBL/GenBank/DDBJ databases">
        <title>The permanent draft genome of Mucilaginibacter paludis DSM 18603.</title>
        <authorList>
            <consortium name="US DOE Joint Genome Institute (JGI-PGF)"/>
            <person name="Lucas S."/>
            <person name="Han J."/>
            <person name="Lapidus A."/>
            <person name="Bruce D."/>
            <person name="Goodwin L."/>
            <person name="Pitluck S."/>
            <person name="Peters L."/>
            <person name="Kyrpides N."/>
            <person name="Mavromatis K."/>
            <person name="Ivanova N."/>
            <person name="Mikhailova N."/>
            <person name="Held B."/>
            <person name="Detter J.C."/>
            <person name="Tapia R."/>
            <person name="Han C."/>
            <person name="Land M."/>
            <person name="Hauser L."/>
            <person name="Markowitz V."/>
            <person name="Cheng J.-F."/>
            <person name="Hugenholtz P."/>
            <person name="Woyke T."/>
            <person name="Wu D."/>
            <person name="Tindall B."/>
            <person name="Brambilla E."/>
            <person name="Klenk H.-P."/>
            <person name="Eisen J.A."/>
        </authorList>
    </citation>
    <scope>NUCLEOTIDE SEQUENCE [LARGE SCALE GENOMIC DNA]</scope>
    <source>
        <strain evidence="1">DSM 18603</strain>
    </source>
</reference>
<dbReference type="STRING" id="714943.Mucpa_0427"/>
<dbReference type="Pfam" id="PF09357">
    <property type="entry name" value="RteC"/>
    <property type="match status" value="1"/>
</dbReference>
<dbReference type="HOGENOM" id="CLU_079317_0_0_10"/>
<dbReference type="eggNOG" id="ENOG502ZAA7">
    <property type="taxonomic scope" value="Bacteria"/>
</dbReference>
<dbReference type="InterPro" id="IPR018534">
    <property type="entry name" value="Tet_reg_excision_RteC"/>
</dbReference>
<name>H1XZ36_9SPHI</name>
<accession>H1XZ36</accession>
<gene>
    <name evidence="1" type="ORF">Mucpa_0427</name>
</gene>
<organism evidence="1 2">
    <name type="scientific">Mucilaginibacter paludis DSM 18603</name>
    <dbReference type="NCBI Taxonomy" id="714943"/>
    <lineage>
        <taxon>Bacteria</taxon>
        <taxon>Pseudomonadati</taxon>
        <taxon>Bacteroidota</taxon>
        <taxon>Sphingobacteriia</taxon>
        <taxon>Sphingobacteriales</taxon>
        <taxon>Sphingobacteriaceae</taxon>
        <taxon>Mucilaginibacter</taxon>
    </lineage>
</organism>
<dbReference type="Proteomes" id="UP000002774">
    <property type="component" value="Chromosome"/>
</dbReference>